<proteinExistence type="inferred from homology"/>
<dbReference type="GO" id="GO:0005044">
    <property type="term" value="F:scavenger receptor activity"/>
    <property type="evidence" value="ECO:0007669"/>
    <property type="project" value="TreeGrafter"/>
</dbReference>
<dbReference type="OrthoDB" id="195015at2759"/>
<dbReference type="PANTHER" id="PTHR11923">
    <property type="entry name" value="SCAVENGER RECEPTOR CLASS B TYPE-1 SR-B1"/>
    <property type="match status" value="1"/>
</dbReference>
<evidence type="ECO:0000256" key="7">
    <source>
        <dbReference type="SAM" id="Phobius"/>
    </source>
</evidence>
<dbReference type="SMR" id="A0A0K2TSN3"/>
<evidence type="ECO:0000256" key="5">
    <source>
        <dbReference type="ARBA" id="ARBA00023136"/>
    </source>
</evidence>
<dbReference type="EMBL" id="HACA01011667">
    <property type="protein sequence ID" value="CDW29028.1"/>
    <property type="molecule type" value="Transcribed_RNA"/>
</dbReference>
<evidence type="ECO:0000256" key="4">
    <source>
        <dbReference type="ARBA" id="ARBA00022989"/>
    </source>
</evidence>
<evidence type="ECO:0000256" key="3">
    <source>
        <dbReference type="ARBA" id="ARBA00022692"/>
    </source>
</evidence>
<evidence type="ECO:0000313" key="8">
    <source>
        <dbReference type="EMBL" id="CDW29028.1"/>
    </source>
</evidence>
<accession>A0A0K2TSN3</accession>
<evidence type="ECO:0000256" key="2">
    <source>
        <dbReference type="ARBA" id="ARBA00010532"/>
    </source>
</evidence>
<dbReference type="PRINTS" id="PR01609">
    <property type="entry name" value="CD36FAMILY"/>
</dbReference>
<dbReference type="Pfam" id="PF01130">
    <property type="entry name" value="CD36"/>
    <property type="match status" value="1"/>
</dbReference>
<dbReference type="PANTHER" id="PTHR11923:SF51">
    <property type="entry name" value="LYSOSOME MEMBRANE PROTEIN 2"/>
    <property type="match status" value="1"/>
</dbReference>
<reference evidence="8" key="1">
    <citation type="submission" date="2014-05" db="EMBL/GenBank/DDBJ databases">
        <authorList>
            <person name="Chronopoulou M."/>
        </authorList>
    </citation>
    <scope>NUCLEOTIDE SEQUENCE</scope>
    <source>
        <tissue evidence="8">Whole organism</tissue>
    </source>
</reference>
<keyword evidence="6" id="KW-0325">Glycoprotein</keyword>
<protein>
    <submittedName>
        <fullName evidence="8">Scavenger receptor class B (AGAP005716PA)like [Tribolium castaneum]</fullName>
    </submittedName>
</protein>
<keyword evidence="5 7" id="KW-0472">Membrane</keyword>
<keyword evidence="8" id="KW-0675">Receptor</keyword>
<dbReference type="GO" id="GO:0016020">
    <property type="term" value="C:membrane"/>
    <property type="evidence" value="ECO:0007669"/>
    <property type="project" value="UniProtKB-SubCell"/>
</dbReference>
<comment type="subcellular location">
    <subcellularLocation>
        <location evidence="1">Membrane</location>
    </subcellularLocation>
</comment>
<sequence length="559" mass="63429">MILYSIRVILGLLSIVLIIGGISLKMHILPAMIKSQIYENLDLREGTEGFNAFKEPPAPVYLSYSLFHIKNTNEVIRGEPPVLLEVGPYSYRETMRKENLMEQNSRYLSYGKYTKFEFDETNTHKLKCKNRINTPCSKNDKITIINPVLLTLADKLDGLPKTVKDICFEIINNGNEALGIKAEDLFITEEVDKILYTGFDSKSAAIFDKLDTFLMLLLEVIQESLELDIPIKAKDFENIIKIISPAQLSEGTFAFFKGKNATKLQNYYTIENGRFDKESFMNIVEFNGKNKLPEAWWPNVATSITGQLSSEGGSCHRIYGTDGTQFPPFLFNKKKFPLWMFVGELCRTIYVEFESEVEVEGGITAYRYGVGKRVFSMSNPENFCYCQEFFSCAKQTDNDEWDLSQCLKCKDGVMDVSACYGAPIFMSQPHFLQADKEVQAYVKGLEPNSEKHATYLDIEPNLGTPLRAHKKIQINMVLRKVAGIDLLKKVADFRLIPMFWADEGAELDSEKAEELNNVLFSAITIGNTVGIALGYVVGPILLIVSIILSFYQRYREKRA</sequence>
<dbReference type="AlphaFoldDB" id="A0A0K2TSN3"/>
<comment type="similarity">
    <text evidence="2">Belongs to the CD36 family.</text>
</comment>
<keyword evidence="3 7" id="KW-0812">Transmembrane</keyword>
<name>A0A0K2TSN3_LEPSM</name>
<evidence type="ECO:0000256" key="6">
    <source>
        <dbReference type="ARBA" id="ARBA00023180"/>
    </source>
</evidence>
<keyword evidence="4 7" id="KW-1133">Transmembrane helix</keyword>
<feature type="transmembrane region" description="Helical" evidence="7">
    <location>
        <begin position="529"/>
        <end position="551"/>
    </location>
</feature>
<dbReference type="GO" id="GO:0005737">
    <property type="term" value="C:cytoplasm"/>
    <property type="evidence" value="ECO:0007669"/>
    <property type="project" value="TreeGrafter"/>
</dbReference>
<dbReference type="InterPro" id="IPR002159">
    <property type="entry name" value="CD36_fam"/>
</dbReference>
<evidence type="ECO:0000256" key="1">
    <source>
        <dbReference type="ARBA" id="ARBA00004370"/>
    </source>
</evidence>
<organism evidence="8">
    <name type="scientific">Lepeophtheirus salmonis</name>
    <name type="common">Salmon louse</name>
    <name type="synonym">Caligus salmonis</name>
    <dbReference type="NCBI Taxonomy" id="72036"/>
    <lineage>
        <taxon>Eukaryota</taxon>
        <taxon>Metazoa</taxon>
        <taxon>Ecdysozoa</taxon>
        <taxon>Arthropoda</taxon>
        <taxon>Crustacea</taxon>
        <taxon>Multicrustacea</taxon>
        <taxon>Hexanauplia</taxon>
        <taxon>Copepoda</taxon>
        <taxon>Siphonostomatoida</taxon>
        <taxon>Caligidae</taxon>
        <taxon>Lepeophtheirus</taxon>
    </lineage>
</organism>